<evidence type="ECO:0008006" key="3">
    <source>
        <dbReference type="Google" id="ProtNLM"/>
    </source>
</evidence>
<dbReference type="Proteomes" id="UP001595765">
    <property type="component" value="Unassembled WGS sequence"/>
</dbReference>
<dbReference type="EMBL" id="JBHSBB010000015">
    <property type="protein sequence ID" value="MFC4034626.1"/>
    <property type="molecule type" value="Genomic_DNA"/>
</dbReference>
<organism evidence="1 2">
    <name type="scientific">Streptomyces polygonati</name>
    <dbReference type="NCBI Taxonomy" id="1617087"/>
    <lineage>
        <taxon>Bacteria</taxon>
        <taxon>Bacillati</taxon>
        <taxon>Actinomycetota</taxon>
        <taxon>Actinomycetes</taxon>
        <taxon>Kitasatosporales</taxon>
        <taxon>Streptomycetaceae</taxon>
        <taxon>Streptomyces</taxon>
    </lineage>
</organism>
<evidence type="ECO:0000313" key="2">
    <source>
        <dbReference type="Proteomes" id="UP001595765"/>
    </source>
</evidence>
<keyword evidence="2" id="KW-1185">Reference proteome</keyword>
<comment type="caution">
    <text evidence="1">The sequence shown here is derived from an EMBL/GenBank/DDBJ whole genome shotgun (WGS) entry which is preliminary data.</text>
</comment>
<name>A0ABV8HSE9_9ACTN</name>
<evidence type="ECO:0000313" key="1">
    <source>
        <dbReference type="EMBL" id="MFC4034626.1"/>
    </source>
</evidence>
<reference evidence="2" key="1">
    <citation type="journal article" date="2019" name="Int. J. Syst. Evol. Microbiol.">
        <title>The Global Catalogue of Microorganisms (GCM) 10K type strain sequencing project: providing services to taxonomists for standard genome sequencing and annotation.</title>
        <authorList>
            <consortium name="The Broad Institute Genomics Platform"/>
            <consortium name="The Broad Institute Genome Sequencing Center for Infectious Disease"/>
            <person name="Wu L."/>
            <person name="Ma J."/>
        </authorList>
    </citation>
    <scope>NUCLEOTIDE SEQUENCE [LARGE SCALE GENOMIC DNA]</scope>
    <source>
        <strain evidence="2">CGMCC 4.7237</strain>
    </source>
</reference>
<gene>
    <name evidence="1" type="ORF">ACFO3J_24590</name>
</gene>
<protein>
    <recommendedName>
        <fullName evidence="3">CHAD domain-containing protein</fullName>
    </recommendedName>
</protein>
<dbReference type="RefSeq" id="WP_386433167.1">
    <property type="nucleotide sequence ID" value="NZ_JBHSBB010000015.1"/>
</dbReference>
<sequence length="223" mass="24278">MYEKAKQLEDHATRIADGEEAARHATRVSSRLLELRGDLNTLKIHVGVARALQKQGAGTGIDLSGLDDGRAVFERGLGHSGLPTNQLCNSARKKIQAVAERIREANQVAWSAWTRELLDDLPVPRIAMLAPDLEQGATGRLAELERLAKGKVAKDVMTAFATTHAGLAELLAEEADPPEALASLLRRLRQQPGLALADVSDSEIALLREYSMDKHITLKRKGL</sequence>
<accession>A0ABV8HSE9</accession>
<proteinExistence type="predicted"/>